<reference evidence="12" key="1">
    <citation type="submission" date="2017-09" db="EMBL/GenBank/DDBJ databases">
        <authorList>
            <person name="Feng G."/>
            <person name="Zhu H."/>
        </authorList>
    </citation>
    <scope>NUCLEOTIDE SEQUENCE [LARGE SCALE GENOMIC DNA]</scope>
    <source>
        <strain evidence="12">1PNM-20</strain>
    </source>
</reference>
<evidence type="ECO:0000256" key="5">
    <source>
        <dbReference type="ARBA" id="ARBA00022741"/>
    </source>
</evidence>
<dbReference type="Proteomes" id="UP000218151">
    <property type="component" value="Unassembled WGS sequence"/>
</dbReference>
<evidence type="ECO:0000256" key="7">
    <source>
        <dbReference type="ARBA" id="ARBA00022840"/>
    </source>
</evidence>
<sequence length="156" mass="16599">MGVSGAGKTAVGRALADALGCLFLEGDDFHPPANVEKMRAGEPLTDADRAPWLDSLADALAAHEAKGERSVLACSALRRRYRDRLAAAAPCRFVLLDVPTHELARRLERRADHFMPAALLESQLATLEPLEPDENGCTLAPRASVGETVSAISSAL</sequence>
<dbReference type="EC" id="2.7.1.12" evidence="3 10"/>
<dbReference type="PANTHER" id="PTHR43442:SF3">
    <property type="entry name" value="GLUCONOKINASE-RELATED"/>
    <property type="match status" value="1"/>
</dbReference>
<keyword evidence="12" id="KW-1185">Reference proteome</keyword>
<gene>
    <name evidence="11" type="ORF">CKY28_12150</name>
</gene>
<dbReference type="AlphaFoldDB" id="A0A2A2SDU2"/>
<comment type="catalytic activity">
    <reaction evidence="9 10">
        <text>D-gluconate + ATP = 6-phospho-D-gluconate + ADP + H(+)</text>
        <dbReference type="Rhea" id="RHEA:19433"/>
        <dbReference type="ChEBI" id="CHEBI:15378"/>
        <dbReference type="ChEBI" id="CHEBI:18391"/>
        <dbReference type="ChEBI" id="CHEBI:30616"/>
        <dbReference type="ChEBI" id="CHEBI:58759"/>
        <dbReference type="ChEBI" id="CHEBI:456216"/>
        <dbReference type="EC" id="2.7.1.12"/>
    </reaction>
</comment>
<name>A0A2A2SDU2_9SPHN</name>
<evidence type="ECO:0000256" key="10">
    <source>
        <dbReference type="RuleBase" id="RU363066"/>
    </source>
</evidence>
<dbReference type="InterPro" id="IPR006001">
    <property type="entry name" value="Therm_gnt_kin"/>
</dbReference>
<dbReference type="GO" id="GO:0019521">
    <property type="term" value="P:D-gluconate metabolic process"/>
    <property type="evidence" value="ECO:0007669"/>
    <property type="project" value="UniProtKB-KW"/>
</dbReference>
<evidence type="ECO:0000256" key="3">
    <source>
        <dbReference type="ARBA" id="ARBA00012054"/>
    </source>
</evidence>
<protein>
    <recommendedName>
        <fullName evidence="3 10">Gluconokinase</fullName>
        <ecNumber evidence="3 10">2.7.1.12</ecNumber>
    </recommendedName>
</protein>
<evidence type="ECO:0000313" key="11">
    <source>
        <dbReference type="EMBL" id="PAX07383.1"/>
    </source>
</evidence>
<dbReference type="FunFam" id="3.40.50.300:FF:000522">
    <property type="entry name" value="Gluconokinase"/>
    <property type="match status" value="1"/>
</dbReference>
<evidence type="ECO:0000256" key="6">
    <source>
        <dbReference type="ARBA" id="ARBA00022777"/>
    </source>
</evidence>
<dbReference type="Gene3D" id="3.40.50.300">
    <property type="entry name" value="P-loop containing nucleotide triphosphate hydrolases"/>
    <property type="match status" value="1"/>
</dbReference>
<comment type="pathway">
    <text evidence="1">Carbohydrate acid metabolism.</text>
</comment>
<accession>A0A2A2SDU2</accession>
<evidence type="ECO:0000256" key="1">
    <source>
        <dbReference type="ARBA" id="ARBA00004761"/>
    </source>
</evidence>
<comment type="caution">
    <text evidence="11">The sequence shown here is derived from an EMBL/GenBank/DDBJ whole genome shotgun (WGS) entry which is preliminary data.</text>
</comment>
<dbReference type="CDD" id="cd02021">
    <property type="entry name" value="GntK"/>
    <property type="match status" value="1"/>
</dbReference>
<keyword evidence="6 10" id="KW-0418">Kinase</keyword>
<dbReference type="GO" id="GO:0005524">
    <property type="term" value="F:ATP binding"/>
    <property type="evidence" value="ECO:0007669"/>
    <property type="project" value="UniProtKB-KW"/>
</dbReference>
<comment type="similarity">
    <text evidence="2 10">Belongs to the gluconokinase GntK/GntV family.</text>
</comment>
<dbReference type="PANTHER" id="PTHR43442">
    <property type="entry name" value="GLUCONOKINASE-RELATED"/>
    <property type="match status" value="1"/>
</dbReference>
<evidence type="ECO:0000313" key="12">
    <source>
        <dbReference type="Proteomes" id="UP000218151"/>
    </source>
</evidence>
<keyword evidence="7 10" id="KW-0067">ATP-binding</keyword>
<dbReference type="GO" id="GO:0005737">
    <property type="term" value="C:cytoplasm"/>
    <property type="evidence" value="ECO:0007669"/>
    <property type="project" value="TreeGrafter"/>
</dbReference>
<dbReference type="GO" id="GO:0046316">
    <property type="term" value="F:gluconokinase activity"/>
    <property type="evidence" value="ECO:0007669"/>
    <property type="project" value="UniProtKB-EC"/>
</dbReference>
<evidence type="ECO:0000256" key="4">
    <source>
        <dbReference type="ARBA" id="ARBA00022679"/>
    </source>
</evidence>
<keyword evidence="8" id="KW-0311">Gluconate utilization</keyword>
<dbReference type="NCBIfam" id="TIGR01313">
    <property type="entry name" value="therm_gnt_kin"/>
    <property type="match status" value="1"/>
</dbReference>
<dbReference type="OrthoDB" id="9795716at2"/>
<organism evidence="11 12">
    <name type="scientific">Sphingomonas lenta</name>
    <dbReference type="NCBI Taxonomy" id="1141887"/>
    <lineage>
        <taxon>Bacteria</taxon>
        <taxon>Pseudomonadati</taxon>
        <taxon>Pseudomonadota</taxon>
        <taxon>Alphaproteobacteria</taxon>
        <taxon>Sphingomonadales</taxon>
        <taxon>Sphingomonadaceae</taxon>
        <taxon>Sphingomonas</taxon>
    </lineage>
</organism>
<evidence type="ECO:0000256" key="2">
    <source>
        <dbReference type="ARBA" id="ARBA00008420"/>
    </source>
</evidence>
<dbReference type="InterPro" id="IPR027417">
    <property type="entry name" value="P-loop_NTPase"/>
</dbReference>
<dbReference type="EMBL" id="NSLI01000004">
    <property type="protein sequence ID" value="PAX07383.1"/>
    <property type="molecule type" value="Genomic_DNA"/>
</dbReference>
<keyword evidence="5 10" id="KW-0547">Nucleotide-binding</keyword>
<evidence type="ECO:0000256" key="9">
    <source>
        <dbReference type="ARBA" id="ARBA00048090"/>
    </source>
</evidence>
<dbReference type="Pfam" id="PF13671">
    <property type="entry name" value="AAA_33"/>
    <property type="match status" value="1"/>
</dbReference>
<dbReference type="SUPFAM" id="SSF52540">
    <property type="entry name" value="P-loop containing nucleoside triphosphate hydrolases"/>
    <property type="match status" value="1"/>
</dbReference>
<proteinExistence type="inferred from homology"/>
<keyword evidence="4 10" id="KW-0808">Transferase</keyword>
<evidence type="ECO:0000256" key="8">
    <source>
        <dbReference type="ARBA" id="ARBA00023064"/>
    </source>
</evidence>